<dbReference type="Gene3D" id="3.80.10.10">
    <property type="entry name" value="Ribonuclease Inhibitor"/>
    <property type="match status" value="2"/>
</dbReference>
<evidence type="ECO:0000259" key="4">
    <source>
        <dbReference type="Pfam" id="PF18052"/>
    </source>
</evidence>
<dbReference type="InterPro" id="IPR056789">
    <property type="entry name" value="LRR_R13L1-DRL21"/>
</dbReference>
<accession>A0AA88J6I2</accession>
<dbReference type="InterPro" id="IPR041118">
    <property type="entry name" value="Rx_N"/>
</dbReference>
<dbReference type="EMBL" id="BTGU01000148">
    <property type="protein sequence ID" value="GMN63380.1"/>
    <property type="molecule type" value="Genomic_DNA"/>
</dbReference>
<dbReference type="Pfam" id="PF18052">
    <property type="entry name" value="Rx_N"/>
    <property type="match status" value="1"/>
</dbReference>
<keyword evidence="7" id="KW-1185">Reference proteome</keyword>
<evidence type="ECO:0008006" key="8">
    <source>
        <dbReference type="Google" id="ProtNLM"/>
    </source>
</evidence>
<protein>
    <recommendedName>
        <fullName evidence="8">Rx N-terminal domain-containing protein</fullName>
    </recommendedName>
</protein>
<dbReference type="AlphaFoldDB" id="A0AA88J6I2"/>
<evidence type="ECO:0000313" key="6">
    <source>
        <dbReference type="EMBL" id="GMN63380.1"/>
    </source>
</evidence>
<evidence type="ECO:0000256" key="3">
    <source>
        <dbReference type="ARBA" id="ARBA00022821"/>
    </source>
</evidence>
<feature type="domain" description="Disease resistance N-terminal" evidence="4">
    <location>
        <begin position="9"/>
        <end position="86"/>
    </location>
</feature>
<dbReference type="SUPFAM" id="SSF52058">
    <property type="entry name" value="L domain-like"/>
    <property type="match status" value="1"/>
</dbReference>
<dbReference type="InterPro" id="IPR032675">
    <property type="entry name" value="LRR_dom_sf"/>
</dbReference>
<evidence type="ECO:0000313" key="7">
    <source>
        <dbReference type="Proteomes" id="UP001187192"/>
    </source>
</evidence>
<gene>
    <name evidence="6" type="ORF">TIFTF001_032458</name>
</gene>
<dbReference type="PANTHER" id="PTHR47186:SF18">
    <property type="entry name" value="RX N-TERMINAL DOMAIN-CONTAINING PROTEIN"/>
    <property type="match status" value="1"/>
</dbReference>
<proteinExistence type="predicted"/>
<keyword evidence="3" id="KW-0611">Plant defense</keyword>
<dbReference type="Pfam" id="PF25019">
    <property type="entry name" value="LRR_R13L1-DRL21"/>
    <property type="match status" value="1"/>
</dbReference>
<evidence type="ECO:0000256" key="1">
    <source>
        <dbReference type="ARBA" id="ARBA00022737"/>
    </source>
</evidence>
<dbReference type="GO" id="GO:0006952">
    <property type="term" value="P:defense response"/>
    <property type="evidence" value="ECO:0007669"/>
    <property type="project" value="UniProtKB-KW"/>
</dbReference>
<reference evidence="6" key="1">
    <citation type="submission" date="2023-07" db="EMBL/GenBank/DDBJ databases">
        <title>draft genome sequence of fig (Ficus carica).</title>
        <authorList>
            <person name="Takahashi T."/>
            <person name="Nishimura K."/>
        </authorList>
    </citation>
    <scope>NUCLEOTIDE SEQUENCE</scope>
</reference>
<evidence type="ECO:0000256" key="2">
    <source>
        <dbReference type="ARBA" id="ARBA00022741"/>
    </source>
</evidence>
<evidence type="ECO:0000259" key="5">
    <source>
        <dbReference type="Pfam" id="PF25019"/>
    </source>
</evidence>
<dbReference type="Proteomes" id="UP001187192">
    <property type="component" value="Unassembled WGS sequence"/>
</dbReference>
<name>A0AA88J6I2_FICCA</name>
<keyword evidence="2" id="KW-0547">Nucleotide-binding</keyword>
<organism evidence="6 7">
    <name type="scientific">Ficus carica</name>
    <name type="common">Common fig</name>
    <dbReference type="NCBI Taxonomy" id="3494"/>
    <lineage>
        <taxon>Eukaryota</taxon>
        <taxon>Viridiplantae</taxon>
        <taxon>Streptophyta</taxon>
        <taxon>Embryophyta</taxon>
        <taxon>Tracheophyta</taxon>
        <taxon>Spermatophyta</taxon>
        <taxon>Magnoliopsida</taxon>
        <taxon>eudicotyledons</taxon>
        <taxon>Gunneridae</taxon>
        <taxon>Pentapetalae</taxon>
        <taxon>rosids</taxon>
        <taxon>fabids</taxon>
        <taxon>Rosales</taxon>
        <taxon>Moraceae</taxon>
        <taxon>Ficeae</taxon>
        <taxon>Ficus</taxon>
    </lineage>
</organism>
<comment type="caution">
    <text evidence="6">The sequence shown here is derived from an EMBL/GenBank/DDBJ whole genome shotgun (WGS) entry which is preliminary data.</text>
</comment>
<dbReference type="Gene3D" id="1.20.5.4130">
    <property type="match status" value="1"/>
</dbReference>
<sequence length="493" mass="55645">MAELVLSPVLEVVVEKLATPLLERFGNLLDIKDNVKKLRDTLPLVEAVLEDAEEQQATNMAVKIWLSKFKKVAYDAEDLLLQLSAYDSLRNLRYAEKVKQMLHALDKVTDEGLGINFALPDLTKMTSLRHLNNDGCNALTKMLESQWRICFMFGGFKLQTLPLFVLGGDHDMEYLGLLENLRGSLKITHLERASTAYSSALFKMGIESLGLYWGNDDGCPNINPERQFGDAEFLGGKQIHLPGPSQGLDRLDGEQVLSVLHLYPNLKRLLIKGYSGCKFPSWFLPKLTMVDLINCRRSNNLPVLGRLEFLTSLSLREMLGVKRIDKEFYGEGNKKPFPSLKELVLVDFPNLEVWSSPDVSGEAFPKLSKLILNKCPKLTVMPQILSIQHLELQECSATLVHSFRNLTSLETLVIAKVRNLRYFPGCQDLRSLPDGIERLTALQCLSIHDCPRLLERCKQESGEDWPKIAHVPHKHIGFPKLKRPREEGSSSAN</sequence>
<dbReference type="PANTHER" id="PTHR47186">
    <property type="entry name" value="LEUCINE-RICH REPEAT-CONTAINING PROTEIN 57"/>
    <property type="match status" value="1"/>
</dbReference>
<dbReference type="GO" id="GO:0000166">
    <property type="term" value="F:nucleotide binding"/>
    <property type="evidence" value="ECO:0007669"/>
    <property type="project" value="UniProtKB-KW"/>
</dbReference>
<feature type="domain" description="R13L1/DRL21-like LRR repeat region" evidence="5">
    <location>
        <begin position="173"/>
        <end position="318"/>
    </location>
</feature>
<keyword evidence="1" id="KW-0677">Repeat</keyword>